<dbReference type="Proteomes" id="UP001347796">
    <property type="component" value="Unassembled WGS sequence"/>
</dbReference>
<feature type="site" description="Interaction with DNA substrate" evidence="6">
    <location>
        <position position="231"/>
    </location>
</feature>
<feature type="binding site" evidence="5">
    <location>
        <position position="231"/>
    </location>
    <ligand>
        <name>Mg(2+)</name>
        <dbReference type="ChEBI" id="CHEBI:18420"/>
        <label>1</label>
    </ligand>
</feature>
<keyword evidence="2" id="KW-0378">Hydrolase</keyword>
<protein>
    <submittedName>
        <fullName evidence="7">Uncharacterized protein</fullName>
    </submittedName>
</protein>
<dbReference type="InterPro" id="IPR004808">
    <property type="entry name" value="AP_endonuc_1"/>
</dbReference>
<dbReference type="GO" id="GO:0005634">
    <property type="term" value="C:nucleus"/>
    <property type="evidence" value="ECO:0007669"/>
    <property type="project" value="TreeGrafter"/>
</dbReference>
<reference evidence="7 8" key="1">
    <citation type="submission" date="2024-01" db="EMBL/GenBank/DDBJ databases">
        <title>The genome of the rayed Mediterranean limpet Patella caerulea (Linnaeus, 1758).</title>
        <authorList>
            <person name="Anh-Thu Weber A."/>
            <person name="Halstead-Nussloch G."/>
        </authorList>
    </citation>
    <scope>NUCLEOTIDE SEQUENCE [LARGE SCALE GENOMIC DNA]</scope>
    <source>
        <strain evidence="7">AATW-2023a</strain>
        <tissue evidence="7">Whole specimen</tissue>
    </source>
</reference>
<comment type="cofactor">
    <cofactor evidence="5">
        <name>Mg(2+)</name>
        <dbReference type="ChEBI" id="CHEBI:18420"/>
    </cofactor>
    <cofactor evidence="5">
        <name>Mn(2+)</name>
        <dbReference type="ChEBI" id="CHEBI:29035"/>
    </cofactor>
    <text evidence="5">Probably binds two magnesium or manganese ions per subunit.</text>
</comment>
<evidence type="ECO:0000256" key="1">
    <source>
        <dbReference type="ARBA" id="ARBA00022723"/>
    </source>
</evidence>
<gene>
    <name evidence="7" type="ORF">SNE40_005183</name>
</gene>
<keyword evidence="8" id="KW-1185">Reference proteome</keyword>
<evidence type="ECO:0000256" key="4">
    <source>
        <dbReference type="PIRSR" id="PIRSR604808-1"/>
    </source>
</evidence>
<dbReference type="PANTHER" id="PTHR22748">
    <property type="entry name" value="AP ENDONUCLEASE"/>
    <property type="match status" value="1"/>
</dbReference>
<keyword evidence="1 5" id="KW-0479">Metal-binding</keyword>
<feature type="binding site" evidence="5">
    <location>
        <position position="143"/>
    </location>
    <ligand>
        <name>Mg(2+)</name>
        <dbReference type="ChEBI" id="CHEBI:18420"/>
        <label>1</label>
    </ligand>
</feature>
<feature type="binding site" evidence="5">
    <location>
        <position position="145"/>
    </location>
    <ligand>
        <name>Mg(2+)</name>
        <dbReference type="ChEBI" id="CHEBI:18420"/>
        <label>1</label>
    </ligand>
</feature>
<feature type="active site" evidence="4">
    <location>
        <position position="113"/>
    </location>
</feature>
<feature type="binding site" evidence="5">
    <location>
        <position position="11"/>
    </location>
    <ligand>
        <name>Mg(2+)</name>
        <dbReference type="ChEBI" id="CHEBI:18420"/>
        <label>1</label>
    </ligand>
</feature>
<organism evidence="7 8">
    <name type="scientific">Patella caerulea</name>
    <name type="common">Rayed Mediterranean limpet</name>
    <dbReference type="NCBI Taxonomy" id="87958"/>
    <lineage>
        <taxon>Eukaryota</taxon>
        <taxon>Metazoa</taxon>
        <taxon>Spiralia</taxon>
        <taxon>Lophotrochozoa</taxon>
        <taxon>Mollusca</taxon>
        <taxon>Gastropoda</taxon>
        <taxon>Patellogastropoda</taxon>
        <taxon>Patelloidea</taxon>
        <taxon>Patellidae</taxon>
        <taxon>Patella</taxon>
    </lineage>
</organism>
<feature type="site" description="Transition state stabilizer" evidence="6">
    <location>
        <position position="145"/>
    </location>
</feature>
<feature type="active site" description="Proton donor/acceptor" evidence="4">
    <location>
        <position position="143"/>
    </location>
</feature>
<feature type="binding site" evidence="5">
    <location>
        <position position="230"/>
    </location>
    <ligand>
        <name>Mg(2+)</name>
        <dbReference type="ChEBI" id="CHEBI:18420"/>
        <label>1</label>
    </ligand>
</feature>
<sequence length="304" mass="35933">MDSSLKILSMNCRGLGDKQKRRDVFQYLKQKHTNIICLHDVHFDDKKEPIIEAEWRFKTLICGYTTAARGVTILFNNNFEYKLNKICKDTISGNFIIIDIEVGQKRFILANIYGPNEDNPKFYQNIQSKLQNFQCENMIICGDWNLTLNPEKDTFNYKHVNNPKARLQVLKLCDELDLVDVWRCSNENKRIYTWAKSNPIKRARLDFFLVSENFMNVISDPKIESGYRTDHSIISISVNLSSNKRGRGYWKFNSSLLYDFKFVNMIKAEIYEIKQKYAVLVYEREYIKNSQDKIELTIDDQLFF</sequence>
<evidence type="ECO:0000313" key="7">
    <source>
        <dbReference type="EMBL" id="KAK6189150.1"/>
    </source>
</evidence>
<dbReference type="SUPFAM" id="SSF56219">
    <property type="entry name" value="DNase I-like"/>
    <property type="match status" value="1"/>
</dbReference>
<feature type="site" description="Important for catalytic activity" evidence="6">
    <location>
        <position position="206"/>
    </location>
</feature>
<dbReference type="InterPro" id="IPR036691">
    <property type="entry name" value="Endo/exonu/phosph_ase_sf"/>
</dbReference>
<accession>A0AAN8KBH0</accession>
<evidence type="ECO:0000256" key="6">
    <source>
        <dbReference type="PIRSR" id="PIRSR604808-3"/>
    </source>
</evidence>
<evidence type="ECO:0000256" key="2">
    <source>
        <dbReference type="ARBA" id="ARBA00022801"/>
    </source>
</evidence>
<proteinExistence type="predicted"/>
<name>A0AAN8KBH0_PATCE</name>
<dbReference type="GO" id="GO:0046872">
    <property type="term" value="F:metal ion binding"/>
    <property type="evidence" value="ECO:0007669"/>
    <property type="project" value="UniProtKB-KW"/>
</dbReference>
<dbReference type="GO" id="GO:0003906">
    <property type="term" value="F:DNA-(apurinic or apyrimidinic site) endonuclease activity"/>
    <property type="evidence" value="ECO:0007669"/>
    <property type="project" value="TreeGrafter"/>
</dbReference>
<dbReference type="CDD" id="cd09076">
    <property type="entry name" value="L1-EN"/>
    <property type="match status" value="1"/>
</dbReference>
<keyword evidence="3 5" id="KW-0460">Magnesium</keyword>
<dbReference type="AlphaFoldDB" id="A0AAN8KBH0"/>
<evidence type="ECO:0000256" key="3">
    <source>
        <dbReference type="ARBA" id="ARBA00022842"/>
    </source>
</evidence>
<dbReference type="GO" id="GO:0008311">
    <property type="term" value="F:double-stranded DNA 3'-5' DNA exonuclease activity"/>
    <property type="evidence" value="ECO:0007669"/>
    <property type="project" value="UniProtKB-EC"/>
</dbReference>
<keyword evidence="5" id="KW-0464">Manganese</keyword>
<evidence type="ECO:0000313" key="8">
    <source>
        <dbReference type="Proteomes" id="UP001347796"/>
    </source>
</evidence>
<feature type="active site" description="Proton acceptor" evidence="4">
    <location>
        <position position="231"/>
    </location>
</feature>
<dbReference type="GO" id="GO:0006284">
    <property type="term" value="P:base-excision repair"/>
    <property type="evidence" value="ECO:0007669"/>
    <property type="project" value="TreeGrafter"/>
</dbReference>
<dbReference type="Gene3D" id="3.60.10.10">
    <property type="entry name" value="Endonuclease/exonuclease/phosphatase"/>
    <property type="match status" value="1"/>
</dbReference>
<evidence type="ECO:0000256" key="5">
    <source>
        <dbReference type="PIRSR" id="PIRSR604808-2"/>
    </source>
</evidence>
<dbReference type="PANTHER" id="PTHR22748:SF26">
    <property type="entry name" value="ENDONUCLEASE_EXONUCLEASE_PHOSPHATASE DOMAIN-CONTAINING PROTEIN"/>
    <property type="match status" value="1"/>
</dbReference>
<comment type="caution">
    <text evidence="7">The sequence shown here is derived from an EMBL/GenBank/DDBJ whole genome shotgun (WGS) entry which is preliminary data.</text>
</comment>
<dbReference type="GO" id="GO:0008081">
    <property type="term" value="F:phosphoric diester hydrolase activity"/>
    <property type="evidence" value="ECO:0007669"/>
    <property type="project" value="TreeGrafter"/>
</dbReference>
<dbReference type="EMBL" id="JAZGQO010000003">
    <property type="protein sequence ID" value="KAK6189150.1"/>
    <property type="molecule type" value="Genomic_DNA"/>
</dbReference>